<evidence type="ECO:0000256" key="7">
    <source>
        <dbReference type="PIRSR" id="PIRSR604241-50"/>
    </source>
</evidence>
<proteinExistence type="inferred from homology"/>
<dbReference type="EMBL" id="DS022312">
    <property type="protein sequence ID" value="OAJ44442.1"/>
    <property type="molecule type" value="Genomic_DNA"/>
</dbReference>
<dbReference type="GO" id="GO:0006914">
    <property type="term" value="P:autophagy"/>
    <property type="evidence" value="ECO:0007669"/>
    <property type="project" value="UniProtKB-KW"/>
</dbReference>
<dbReference type="InterPro" id="IPR004241">
    <property type="entry name" value="Atg8-like"/>
</dbReference>
<dbReference type="GO" id="GO:0000421">
    <property type="term" value="C:autophagosome membrane"/>
    <property type="evidence" value="ECO:0007669"/>
    <property type="project" value="UniProtKB-SubCell"/>
</dbReference>
<dbReference type="OrthoDB" id="6738456at2759"/>
<keyword evidence="6" id="KW-0968">Cytoplasmic vesicle</keyword>
<dbReference type="eggNOG" id="KOG1654">
    <property type="taxonomic scope" value="Eukaryota"/>
</dbReference>
<comment type="subcellular location">
    <subcellularLocation>
        <location evidence="1">Cytoplasmic vesicle</location>
        <location evidence="1">Autophagosome membrane</location>
        <topology evidence="1">Lipid-anchor</topology>
    </subcellularLocation>
</comment>
<evidence type="ECO:0000313" key="10">
    <source>
        <dbReference type="Proteomes" id="UP000077115"/>
    </source>
</evidence>
<dbReference type="Proteomes" id="UP000077115">
    <property type="component" value="Unassembled WGS sequence"/>
</dbReference>
<sequence>MVRSKFKDDHPFEKRKLEADRIKEKYPDRIPCIVEKAEKSDIPTIDKKKYLVPCDLTVGQFVWVIRKRIKMSSEKAIFIFVNNVLPPASSLLSEVYAQHKDEDGFLYIVYSSENTFGMALPMRI</sequence>
<dbReference type="STRING" id="403673.A0A177WWZ2"/>
<keyword evidence="5 7" id="KW-0449">Lipoprotein</keyword>
<dbReference type="CDD" id="cd16128">
    <property type="entry name" value="Ubl_ATG8"/>
    <property type="match status" value="1"/>
</dbReference>
<evidence type="ECO:0000256" key="8">
    <source>
        <dbReference type="RuleBase" id="RU004384"/>
    </source>
</evidence>
<dbReference type="Pfam" id="PF02991">
    <property type="entry name" value="ATG8"/>
    <property type="match status" value="1"/>
</dbReference>
<dbReference type="GO" id="GO:0031410">
    <property type="term" value="C:cytoplasmic vesicle"/>
    <property type="evidence" value="ECO:0007669"/>
    <property type="project" value="UniProtKB-KW"/>
</dbReference>
<dbReference type="FunFam" id="3.10.20.90:FF:000579">
    <property type="entry name" value="Autophagy-related protein"/>
    <property type="match status" value="1"/>
</dbReference>
<dbReference type="SUPFAM" id="SSF54236">
    <property type="entry name" value="Ubiquitin-like"/>
    <property type="match status" value="1"/>
</dbReference>
<keyword evidence="4" id="KW-0472">Membrane</keyword>
<name>A0A177WWZ2_BATDL</name>
<feature type="lipid moiety-binding region" description="Phosphatidylserine amidated glycine; alternate" evidence="7">
    <location>
        <position position="117"/>
    </location>
</feature>
<organism evidence="9 10">
    <name type="scientific">Batrachochytrium dendrobatidis (strain JEL423)</name>
    <dbReference type="NCBI Taxonomy" id="403673"/>
    <lineage>
        <taxon>Eukaryota</taxon>
        <taxon>Fungi</taxon>
        <taxon>Fungi incertae sedis</taxon>
        <taxon>Chytridiomycota</taxon>
        <taxon>Chytridiomycota incertae sedis</taxon>
        <taxon>Chytridiomycetes</taxon>
        <taxon>Rhizophydiales</taxon>
        <taxon>Rhizophydiales incertae sedis</taxon>
        <taxon>Batrachochytrium</taxon>
    </lineage>
</organism>
<reference evidence="9 10" key="2">
    <citation type="submission" date="2016-05" db="EMBL/GenBank/DDBJ databases">
        <title>Lineage-specific infection strategies underlie the spectrum of fungal disease in amphibians.</title>
        <authorList>
            <person name="Cuomo C.A."/>
            <person name="Farrer R.A."/>
            <person name="James T."/>
            <person name="Longcore J."/>
            <person name="Birren B."/>
        </authorList>
    </citation>
    <scope>NUCLEOTIDE SEQUENCE [LARGE SCALE GENOMIC DNA]</scope>
    <source>
        <strain evidence="9 10">JEL423</strain>
    </source>
</reference>
<reference evidence="9 10" key="1">
    <citation type="submission" date="2006-10" db="EMBL/GenBank/DDBJ databases">
        <title>The Genome Sequence of Batrachochytrium dendrobatidis JEL423.</title>
        <authorList>
            <consortium name="The Broad Institute Genome Sequencing Platform"/>
            <person name="Birren B."/>
            <person name="Lander E."/>
            <person name="Galagan J."/>
            <person name="Cuomo C."/>
            <person name="Devon K."/>
            <person name="Jaffe D."/>
            <person name="Butler J."/>
            <person name="Alvarez P."/>
            <person name="Gnerre S."/>
            <person name="Grabherr M."/>
            <person name="Kleber M."/>
            <person name="Mauceli E."/>
            <person name="Brockman W."/>
            <person name="Young S."/>
            <person name="LaButti K."/>
            <person name="Sykes S."/>
            <person name="DeCaprio D."/>
            <person name="Crawford M."/>
            <person name="Koehrsen M."/>
            <person name="Engels R."/>
            <person name="Montgomery P."/>
            <person name="Pearson M."/>
            <person name="Howarth C."/>
            <person name="Larson L."/>
            <person name="White J."/>
            <person name="O'Leary S."/>
            <person name="Kodira C."/>
            <person name="Zeng Q."/>
            <person name="Yandava C."/>
            <person name="Alvarado L."/>
            <person name="Longcore J."/>
            <person name="James T."/>
        </authorList>
    </citation>
    <scope>NUCLEOTIDE SEQUENCE [LARGE SCALE GENOMIC DNA]</scope>
    <source>
        <strain evidence="9 10">JEL423</strain>
    </source>
</reference>
<dbReference type="PANTHER" id="PTHR10969">
    <property type="entry name" value="MICROTUBULE-ASSOCIATED PROTEINS 1A/1B LIGHT CHAIN 3-RELATED"/>
    <property type="match status" value="1"/>
</dbReference>
<gene>
    <name evidence="9" type="ORF">BDEG_27668</name>
</gene>
<evidence type="ECO:0000256" key="2">
    <source>
        <dbReference type="ARBA" id="ARBA00007293"/>
    </source>
</evidence>
<comment type="similarity">
    <text evidence="2 8">Belongs to the ATG8 family.</text>
</comment>
<evidence type="ECO:0000256" key="4">
    <source>
        <dbReference type="ARBA" id="ARBA00023136"/>
    </source>
</evidence>
<evidence type="ECO:0000256" key="5">
    <source>
        <dbReference type="ARBA" id="ARBA00023288"/>
    </source>
</evidence>
<accession>A0A177WWZ2</accession>
<dbReference type="VEuPathDB" id="FungiDB:BDEG_27668"/>
<dbReference type="AlphaFoldDB" id="A0A177WWZ2"/>
<evidence type="ECO:0000256" key="1">
    <source>
        <dbReference type="ARBA" id="ARBA00004512"/>
    </source>
</evidence>
<evidence type="ECO:0000256" key="6">
    <source>
        <dbReference type="ARBA" id="ARBA00023329"/>
    </source>
</evidence>
<evidence type="ECO:0000313" key="9">
    <source>
        <dbReference type="EMBL" id="OAJ44442.1"/>
    </source>
</evidence>
<dbReference type="Gene3D" id="3.10.20.90">
    <property type="entry name" value="Phosphatidylinositol 3-kinase Catalytic Subunit, Chain A, domain 1"/>
    <property type="match status" value="1"/>
</dbReference>
<protein>
    <recommendedName>
        <fullName evidence="8">Autophagy-related protein</fullName>
    </recommendedName>
</protein>
<keyword evidence="3 8" id="KW-0072">Autophagy</keyword>
<evidence type="ECO:0000256" key="3">
    <source>
        <dbReference type="ARBA" id="ARBA00023006"/>
    </source>
</evidence>
<dbReference type="InterPro" id="IPR029071">
    <property type="entry name" value="Ubiquitin-like_domsf"/>
</dbReference>